<organism evidence="1 2">
    <name type="scientific">Daedalea quercina L-15889</name>
    <dbReference type="NCBI Taxonomy" id="1314783"/>
    <lineage>
        <taxon>Eukaryota</taxon>
        <taxon>Fungi</taxon>
        <taxon>Dikarya</taxon>
        <taxon>Basidiomycota</taxon>
        <taxon>Agaricomycotina</taxon>
        <taxon>Agaricomycetes</taxon>
        <taxon>Polyporales</taxon>
        <taxon>Fomitopsis</taxon>
    </lineage>
</organism>
<accession>A0A165Q6A8</accession>
<evidence type="ECO:0000313" key="1">
    <source>
        <dbReference type="EMBL" id="KZT69070.1"/>
    </source>
</evidence>
<keyword evidence="2" id="KW-1185">Reference proteome</keyword>
<sequence length="165" mass="17883">MLAMNKGAAPAGEGIYSHWALATVRPPDGPLHYLPTARSVHRIFSFDCMCIRSRLSETRLFSTPLRVAETTGRKLGQETSQSQGLGSTENGCIALPFAAMSFLAPIVGTGEVAALQDVPLSTHPIDRAHHEETRNTSHVASPLVGRYGIFYHIASGWDIHEPAIH</sequence>
<dbReference type="Proteomes" id="UP000076727">
    <property type="component" value="Unassembled WGS sequence"/>
</dbReference>
<gene>
    <name evidence="1" type="ORF">DAEQUDRAFT_303200</name>
</gene>
<dbReference type="AlphaFoldDB" id="A0A165Q6A8"/>
<reference evidence="1 2" key="1">
    <citation type="journal article" date="2016" name="Mol. Biol. Evol.">
        <title>Comparative Genomics of Early-Diverging Mushroom-Forming Fungi Provides Insights into the Origins of Lignocellulose Decay Capabilities.</title>
        <authorList>
            <person name="Nagy L.G."/>
            <person name="Riley R."/>
            <person name="Tritt A."/>
            <person name="Adam C."/>
            <person name="Daum C."/>
            <person name="Floudas D."/>
            <person name="Sun H."/>
            <person name="Yadav J.S."/>
            <person name="Pangilinan J."/>
            <person name="Larsson K.H."/>
            <person name="Matsuura K."/>
            <person name="Barry K."/>
            <person name="Labutti K."/>
            <person name="Kuo R."/>
            <person name="Ohm R.A."/>
            <person name="Bhattacharya S.S."/>
            <person name="Shirouzu T."/>
            <person name="Yoshinaga Y."/>
            <person name="Martin F.M."/>
            <person name="Grigoriev I.V."/>
            <person name="Hibbett D.S."/>
        </authorList>
    </citation>
    <scope>NUCLEOTIDE SEQUENCE [LARGE SCALE GENOMIC DNA]</scope>
    <source>
        <strain evidence="1 2">L-15889</strain>
    </source>
</reference>
<proteinExistence type="predicted"/>
<protein>
    <submittedName>
        <fullName evidence="1">Uncharacterized protein</fullName>
    </submittedName>
</protein>
<evidence type="ECO:0000313" key="2">
    <source>
        <dbReference type="Proteomes" id="UP000076727"/>
    </source>
</evidence>
<dbReference type="EMBL" id="KV429061">
    <property type="protein sequence ID" value="KZT69070.1"/>
    <property type="molecule type" value="Genomic_DNA"/>
</dbReference>
<name>A0A165Q6A8_9APHY</name>